<keyword evidence="4" id="KW-1185">Reference proteome</keyword>
<dbReference type="Pfam" id="PF07589">
    <property type="entry name" value="PEP-CTERM"/>
    <property type="match status" value="1"/>
</dbReference>
<evidence type="ECO:0000256" key="1">
    <source>
        <dbReference type="SAM" id="SignalP"/>
    </source>
</evidence>
<evidence type="ECO:0000259" key="2">
    <source>
        <dbReference type="Pfam" id="PF07589"/>
    </source>
</evidence>
<dbReference type="InterPro" id="IPR013424">
    <property type="entry name" value="Ice-binding_C"/>
</dbReference>
<accession>A0ABW7GIH0</accession>
<protein>
    <submittedName>
        <fullName evidence="3">PEP-CTERM sorting domain-containing protein</fullName>
    </submittedName>
</protein>
<name>A0ABW7GIH0_9BURK</name>
<dbReference type="NCBIfam" id="TIGR02595">
    <property type="entry name" value="PEP_CTERM"/>
    <property type="match status" value="1"/>
</dbReference>
<evidence type="ECO:0000313" key="4">
    <source>
        <dbReference type="Proteomes" id="UP001606302"/>
    </source>
</evidence>
<feature type="signal peptide" evidence="1">
    <location>
        <begin position="1"/>
        <end position="27"/>
    </location>
</feature>
<dbReference type="Proteomes" id="UP001606302">
    <property type="component" value="Unassembled WGS sequence"/>
</dbReference>
<feature type="chain" id="PRO_5045183943" evidence="1">
    <location>
        <begin position="28"/>
        <end position="180"/>
    </location>
</feature>
<dbReference type="EMBL" id="JBIGHX010000003">
    <property type="protein sequence ID" value="MFG6461749.1"/>
    <property type="molecule type" value="Genomic_DNA"/>
</dbReference>
<proteinExistence type="predicted"/>
<dbReference type="RefSeq" id="WP_394510613.1">
    <property type="nucleotide sequence ID" value="NZ_JBIGHX010000003.1"/>
</dbReference>
<organism evidence="3 4">
    <name type="scientific">Pelomonas lactea</name>
    <dbReference type="NCBI Taxonomy" id="3299030"/>
    <lineage>
        <taxon>Bacteria</taxon>
        <taxon>Pseudomonadati</taxon>
        <taxon>Pseudomonadota</taxon>
        <taxon>Betaproteobacteria</taxon>
        <taxon>Burkholderiales</taxon>
        <taxon>Sphaerotilaceae</taxon>
        <taxon>Roseateles</taxon>
    </lineage>
</organism>
<reference evidence="3 4" key="1">
    <citation type="submission" date="2024-08" db="EMBL/GenBank/DDBJ databases">
        <authorList>
            <person name="Lu H."/>
        </authorList>
    </citation>
    <scope>NUCLEOTIDE SEQUENCE [LARGE SCALE GENOMIC DNA]</scope>
    <source>
        <strain evidence="3 4">DXS20W</strain>
    </source>
</reference>
<comment type="caution">
    <text evidence="3">The sequence shown here is derived from an EMBL/GenBank/DDBJ whole genome shotgun (WGS) entry which is preliminary data.</text>
</comment>
<feature type="domain" description="Ice-binding protein C-terminal" evidence="2">
    <location>
        <begin position="149"/>
        <end position="173"/>
    </location>
</feature>
<sequence>MNSRPLAAALRAAACAALVLGTLHAKADSTSLEIAGVLTDGFGNRITASPYMVYTEGIYDRPTGGVLLANLGTERVQVINGNYVQIFSLDDSVFASGAYLQVNINGFDMGPRLDIFFNGSYYIANGITGGGPGLEGSQLFVMYAGLATPVPEPASGALLAGGLASLGALARRRTARSKQT</sequence>
<evidence type="ECO:0000313" key="3">
    <source>
        <dbReference type="EMBL" id="MFG6461749.1"/>
    </source>
</evidence>
<gene>
    <name evidence="3" type="ORF">ACG04Q_09215</name>
</gene>
<keyword evidence="1" id="KW-0732">Signal</keyword>